<gene>
    <name evidence="2" type="ORF">LAMI_0H03730G</name>
</gene>
<feature type="region of interest" description="Disordered" evidence="1">
    <location>
        <begin position="19"/>
        <end position="48"/>
    </location>
</feature>
<dbReference type="InterPro" id="IPR054415">
    <property type="entry name" value="SPO24"/>
</dbReference>
<accession>A0A1G4KED8</accession>
<protein>
    <submittedName>
        <fullName evidence="2">LAMI_0H03730g1_1</fullName>
    </submittedName>
</protein>
<dbReference type="EMBL" id="LT598468">
    <property type="protein sequence ID" value="SCV02881.1"/>
    <property type="molecule type" value="Genomic_DNA"/>
</dbReference>
<evidence type="ECO:0000313" key="3">
    <source>
        <dbReference type="Proteomes" id="UP000191024"/>
    </source>
</evidence>
<proteinExistence type="predicted"/>
<organism evidence="2 3">
    <name type="scientific">Lachancea mirantina</name>
    <dbReference type="NCBI Taxonomy" id="1230905"/>
    <lineage>
        <taxon>Eukaryota</taxon>
        <taxon>Fungi</taxon>
        <taxon>Dikarya</taxon>
        <taxon>Ascomycota</taxon>
        <taxon>Saccharomycotina</taxon>
        <taxon>Saccharomycetes</taxon>
        <taxon>Saccharomycetales</taxon>
        <taxon>Saccharomycetaceae</taxon>
        <taxon>Lachancea</taxon>
    </lineage>
</organism>
<name>A0A1G4KED8_9SACH</name>
<dbReference type="Pfam" id="PF22044">
    <property type="entry name" value="SPO24"/>
    <property type="match status" value="1"/>
</dbReference>
<evidence type="ECO:0000256" key="1">
    <source>
        <dbReference type="SAM" id="MobiDB-lite"/>
    </source>
</evidence>
<evidence type="ECO:0000313" key="2">
    <source>
        <dbReference type="EMBL" id="SCV02881.1"/>
    </source>
</evidence>
<dbReference type="Proteomes" id="UP000191024">
    <property type="component" value="Chromosome H"/>
</dbReference>
<dbReference type="AlphaFoldDB" id="A0A1G4KED8"/>
<sequence length="48" mass="4948">MAFLVLTSEISAPFVIPSVSPVSPAASRKNSTASLSEDPVRKTSVSGQ</sequence>
<keyword evidence="3" id="KW-1185">Reference proteome</keyword>
<reference evidence="3" key="1">
    <citation type="submission" date="2016-03" db="EMBL/GenBank/DDBJ databases">
        <authorList>
            <person name="Devillers H."/>
        </authorList>
    </citation>
    <scope>NUCLEOTIDE SEQUENCE [LARGE SCALE GENOMIC DNA]</scope>
</reference>